<dbReference type="AlphaFoldDB" id="A0A919UF55"/>
<dbReference type="CDD" id="cd06171">
    <property type="entry name" value="Sigma70_r4"/>
    <property type="match status" value="1"/>
</dbReference>
<dbReference type="PANTHER" id="PTHR43133">
    <property type="entry name" value="RNA POLYMERASE ECF-TYPE SIGMA FACTO"/>
    <property type="match status" value="1"/>
</dbReference>
<keyword evidence="4 6" id="KW-0238">DNA-binding</keyword>
<dbReference type="InterPro" id="IPR007630">
    <property type="entry name" value="RNA_pol_sigma70_r4"/>
</dbReference>
<dbReference type="SUPFAM" id="SSF88946">
    <property type="entry name" value="Sigma2 domain of RNA polymerase sigma factors"/>
    <property type="match status" value="1"/>
</dbReference>
<comment type="caution">
    <text evidence="10">The sequence shown here is derived from an EMBL/GenBank/DDBJ whole genome shotgun (WGS) entry which is preliminary data.</text>
</comment>
<protein>
    <recommendedName>
        <fullName evidence="6">RNA polymerase sigma factor</fullName>
    </recommendedName>
</protein>
<comment type="similarity">
    <text evidence="1 6">Belongs to the sigma-70 factor family. ECF subfamily.</text>
</comment>
<dbReference type="InterPro" id="IPR007627">
    <property type="entry name" value="RNA_pol_sigma70_r2"/>
</dbReference>
<proteinExistence type="inferred from homology"/>
<sequence>MSAERHLRAVPDARSGDAVAGAEPGPAPDLTDLLERTARGDGGAYEQLYGLVAGSVFGLALRIVRDRDMAEDIAQEALVEVWHRAARFDAGLGSARSWILTIAHRRAVDRVRSEQAHTTRMHTHGVREEAAPAEQDSVVDTLYQEWEASRVRAGMQALTERQREALELCYFKGFTHREAAQALDVPLGTAKARIRDGLIKLRDAMGAER</sequence>
<evidence type="ECO:0000256" key="6">
    <source>
        <dbReference type="RuleBase" id="RU000716"/>
    </source>
</evidence>
<feature type="region of interest" description="Disordered" evidence="7">
    <location>
        <begin position="1"/>
        <end position="31"/>
    </location>
</feature>
<evidence type="ECO:0000259" key="8">
    <source>
        <dbReference type="Pfam" id="PF04542"/>
    </source>
</evidence>
<name>A0A919UF55_9MICO</name>
<dbReference type="PANTHER" id="PTHR43133:SF66">
    <property type="entry name" value="ECF RNA POLYMERASE SIGMA FACTOR SIGK"/>
    <property type="match status" value="1"/>
</dbReference>
<evidence type="ECO:0000313" key="11">
    <source>
        <dbReference type="Proteomes" id="UP000652354"/>
    </source>
</evidence>
<dbReference type="InterPro" id="IPR013324">
    <property type="entry name" value="RNA_pol_sigma_r3/r4-like"/>
</dbReference>
<keyword evidence="11" id="KW-1185">Reference proteome</keyword>
<dbReference type="SUPFAM" id="SSF88659">
    <property type="entry name" value="Sigma3 and sigma4 domains of RNA polymerase sigma factors"/>
    <property type="match status" value="1"/>
</dbReference>
<dbReference type="GO" id="GO:0003677">
    <property type="term" value="F:DNA binding"/>
    <property type="evidence" value="ECO:0007669"/>
    <property type="project" value="UniProtKB-KW"/>
</dbReference>
<gene>
    <name evidence="10" type="primary">rpoE_1</name>
    <name evidence="10" type="ORF">Dac01nite_00590</name>
</gene>
<keyword evidence="5 6" id="KW-0804">Transcription</keyword>
<dbReference type="Pfam" id="PF04545">
    <property type="entry name" value="Sigma70_r4"/>
    <property type="match status" value="1"/>
</dbReference>
<dbReference type="GO" id="GO:0006950">
    <property type="term" value="P:response to stress"/>
    <property type="evidence" value="ECO:0007669"/>
    <property type="project" value="UniProtKB-ARBA"/>
</dbReference>
<feature type="compositionally biased region" description="Basic and acidic residues" evidence="7">
    <location>
        <begin position="1"/>
        <end position="15"/>
    </location>
</feature>
<dbReference type="EMBL" id="BONR01000001">
    <property type="protein sequence ID" value="GIG53307.1"/>
    <property type="molecule type" value="Genomic_DNA"/>
</dbReference>
<dbReference type="InterPro" id="IPR039425">
    <property type="entry name" value="RNA_pol_sigma-70-like"/>
</dbReference>
<evidence type="ECO:0000256" key="5">
    <source>
        <dbReference type="ARBA" id="ARBA00023163"/>
    </source>
</evidence>
<dbReference type="InterPro" id="IPR014284">
    <property type="entry name" value="RNA_pol_sigma-70_dom"/>
</dbReference>
<dbReference type="GO" id="GO:0006352">
    <property type="term" value="P:DNA-templated transcription initiation"/>
    <property type="evidence" value="ECO:0007669"/>
    <property type="project" value="InterPro"/>
</dbReference>
<accession>A0A919UF55</accession>
<keyword evidence="2 6" id="KW-0805">Transcription regulation</keyword>
<evidence type="ECO:0000256" key="1">
    <source>
        <dbReference type="ARBA" id="ARBA00010641"/>
    </source>
</evidence>
<dbReference type="Gene3D" id="1.10.10.10">
    <property type="entry name" value="Winged helix-like DNA-binding domain superfamily/Winged helix DNA-binding domain"/>
    <property type="match status" value="1"/>
</dbReference>
<dbReference type="Proteomes" id="UP000652354">
    <property type="component" value="Unassembled WGS sequence"/>
</dbReference>
<dbReference type="NCBIfam" id="TIGR02937">
    <property type="entry name" value="sigma70-ECF"/>
    <property type="match status" value="1"/>
</dbReference>
<reference evidence="10" key="1">
    <citation type="submission" date="2021-01" db="EMBL/GenBank/DDBJ databases">
        <title>Whole genome shotgun sequence of Demequina activiva NBRC 110675.</title>
        <authorList>
            <person name="Komaki H."/>
            <person name="Tamura T."/>
        </authorList>
    </citation>
    <scope>NUCLEOTIDE SEQUENCE</scope>
    <source>
        <strain evidence="10">NBRC 110675</strain>
    </source>
</reference>
<dbReference type="GO" id="GO:0016987">
    <property type="term" value="F:sigma factor activity"/>
    <property type="evidence" value="ECO:0007669"/>
    <property type="project" value="UniProtKB-KW"/>
</dbReference>
<dbReference type="Pfam" id="PF04542">
    <property type="entry name" value="Sigma70_r2"/>
    <property type="match status" value="1"/>
</dbReference>
<dbReference type="InterPro" id="IPR013325">
    <property type="entry name" value="RNA_pol_sigma_r2"/>
</dbReference>
<evidence type="ECO:0000259" key="9">
    <source>
        <dbReference type="Pfam" id="PF04545"/>
    </source>
</evidence>
<evidence type="ECO:0000256" key="2">
    <source>
        <dbReference type="ARBA" id="ARBA00023015"/>
    </source>
</evidence>
<keyword evidence="3 6" id="KW-0731">Sigma factor</keyword>
<dbReference type="Gene3D" id="1.10.1740.10">
    <property type="match status" value="1"/>
</dbReference>
<organism evidence="10 11">
    <name type="scientific">Demequina activiva</name>
    <dbReference type="NCBI Taxonomy" id="1582364"/>
    <lineage>
        <taxon>Bacteria</taxon>
        <taxon>Bacillati</taxon>
        <taxon>Actinomycetota</taxon>
        <taxon>Actinomycetes</taxon>
        <taxon>Micrococcales</taxon>
        <taxon>Demequinaceae</taxon>
        <taxon>Demequina</taxon>
    </lineage>
</organism>
<evidence type="ECO:0000256" key="7">
    <source>
        <dbReference type="SAM" id="MobiDB-lite"/>
    </source>
</evidence>
<evidence type="ECO:0000313" key="10">
    <source>
        <dbReference type="EMBL" id="GIG53307.1"/>
    </source>
</evidence>
<feature type="domain" description="RNA polymerase sigma-70 region 2" evidence="8">
    <location>
        <begin position="52"/>
        <end position="115"/>
    </location>
</feature>
<dbReference type="PROSITE" id="PS01063">
    <property type="entry name" value="SIGMA70_ECF"/>
    <property type="match status" value="1"/>
</dbReference>
<feature type="domain" description="RNA polymerase sigma-70 region 4" evidence="9">
    <location>
        <begin position="155"/>
        <end position="202"/>
    </location>
</feature>
<evidence type="ECO:0000256" key="3">
    <source>
        <dbReference type="ARBA" id="ARBA00023082"/>
    </source>
</evidence>
<dbReference type="InterPro" id="IPR036388">
    <property type="entry name" value="WH-like_DNA-bd_sf"/>
</dbReference>
<dbReference type="InterPro" id="IPR000838">
    <property type="entry name" value="RNA_pol_sigma70_ECF_CS"/>
</dbReference>
<evidence type="ECO:0000256" key="4">
    <source>
        <dbReference type="ARBA" id="ARBA00023125"/>
    </source>
</evidence>